<keyword evidence="10" id="KW-1185">Reference proteome</keyword>
<gene>
    <name evidence="9" type="ORF">HII31_11775</name>
</gene>
<dbReference type="InterPro" id="IPR015500">
    <property type="entry name" value="Peptidase_S8_subtilisin-rel"/>
</dbReference>
<dbReference type="FunFam" id="3.40.50.200:FF:000007">
    <property type="entry name" value="Subtilisin-like serine protease"/>
    <property type="match status" value="1"/>
</dbReference>
<keyword evidence="3 5" id="KW-0378">Hydrolase</keyword>
<dbReference type="PANTHER" id="PTHR43806:SF11">
    <property type="entry name" value="CEREVISIN-RELATED"/>
    <property type="match status" value="1"/>
</dbReference>
<evidence type="ECO:0000256" key="5">
    <source>
        <dbReference type="PROSITE-ProRule" id="PRU01240"/>
    </source>
</evidence>
<accession>A0A8H6VHA9</accession>
<dbReference type="InterPro" id="IPR023827">
    <property type="entry name" value="Peptidase_S8_Asp-AS"/>
</dbReference>
<evidence type="ECO:0000313" key="10">
    <source>
        <dbReference type="Proteomes" id="UP000660729"/>
    </source>
</evidence>
<dbReference type="PROSITE" id="PS51892">
    <property type="entry name" value="SUBTILASE"/>
    <property type="match status" value="1"/>
</dbReference>
<dbReference type="InterPro" id="IPR050131">
    <property type="entry name" value="Peptidase_S8_subtilisin-like"/>
</dbReference>
<name>A0A8H6VHA9_9PEZI</name>
<dbReference type="GO" id="GO:0004252">
    <property type="term" value="F:serine-type endopeptidase activity"/>
    <property type="evidence" value="ECO:0007669"/>
    <property type="project" value="UniProtKB-UniRule"/>
</dbReference>
<evidence type="ECO:0000256" key="6">
    <source>
        <dbReference type="RuleBase" id="RU003355"/>
    </source>
</evidence>
<dbReference type="OrthoDB" id="206201at2759"/>
<feature type="chain" id="PRO_5034047505" evidence="7">
    <location>
        <begin position="21"/>
        <end position="466"/>
    </location>
</feature>
<evidence type="ECO:0000313" key="9">
    <source>
        <dbReference type="EMBL" id="KAF7186815.1"/>
    </source>
</evidence>
<keyword evidence="7" id="KW-0732">Signal</keyword>
<feature type="signal peptide" evidence="7">
    <location>
        <begin position="1"/>
        <end position="20"/>
    </location>
</feature>
<dbReference type="InterPro" id="IPR034193">
    <property type="entry name" value="PCSK9_ProteinaseK-like"/>
</dbReference>
<comment type="caution">
    <text evidence="9">The sequence shown here is derived from an EMBL/GenBank/DDBJ whole genome shotgun (WGS) entry which is preliminary data.</text>
</comment>
<dbReference type="PROSITE" id="PS00138">
    <property type="entry name" value="SUBTILASE_SER"/>
    <property type="match status" value="1"/>
</dbReference>
<protein>
    <submittedName>
        <fullName evidence="9">Subtilisin-like protease 2</fullName>
    </submittedName>
</protein>
<evidence type="ECO:0000256" key="4">
    <source>
        <dbReference type="ARBA" id="ARBA00022825"/>
    </source>
</evidence>
<keyword evidence="4 5" id="KW-0720">Serine protease</keyword>
<dbReference type="PROSITE" id="PS00137">
    <property type="entry name" value="SUBTILASE_HIS"/>
    <property type="match status" value="1"/>
</dbReference>
<dbReference type="Proteomes" id="UP000660729">
    <property type="component" value="Unassembled WGS sequence"/>
</dbReference>
<dbReference type="Gene3D" id="3.40.50.200">
    <property type="entry name" value="Peptidase S8/S53 domain"/>
    <property type="match status" value="1"/>
</dbReference>
<evidence type="ECO:0000259" key="8">
    <source>
        <dbReference type="Pfam" id="PF00082"/>
    </source>
</evidence>
<dbReference type="SUPFAM" id="SSF52743">
    <property type="entry name" value="Subtilisin-like"/>
    <property type="match status" value="1"/>
</dbReference>
<keyword evidence="2 5" id="KW-0645">Protease</keyword>
<comment type="similarity">
    <text evidence="1 5 6">Belongs to the peptidase S8 family.</text>
</comment>
<feature type="active site" description="Charge relay system" evidence="5">
    <location>
        <position position="166"/>
    </location>
</feature>
<proteinExistence type="inferred from homology"/>
<dbReference type="EMBL" id="JABCIY010000245">
    <property type="protein sequence ID" value="KAF7186815.1"/>
    <property type="molecule type" value="Genomic_DNA"/>
</dbReference>
<feature type="active site" description="Charge relay system" evidence="5">
    <location>
        <position position="196"/>
    </location>
</feature>
<evidence type="ECO:0000256" key="7">
    <source>
        <dbReference type="SAM" id="SignalP"/>
    </source>
</evidence>
<dbReference type="PRINTS" id="PR00723">
    <property type="entry name" value="SUBTILISIN"/>
</dbReference>
<dbReference type="InterPro" id="IPR022398">
    <property type="entry name" value="Peptidase_S8_His-AS"/>
</dbReference>
<dbReference type="AlphaFoldDB" id="A0A8H6VHA9"/>
<organism evidence="9 10">
    <name type="scientific">Pseudocercospora fuligena</name>
    <dbReference type="NCBI Taxonomy" id="685502"/>
    <lineage>
        <taxon>Eukaryota</taxon>
        <taxon>Fungi</taxon>
        <taxon>Dikarya</taxon>
        <taxon>Ascomycota</taxon>
        <taxon>Pezizomycotina</taxon>
        <taxon>Dothideomycetes</taxon>
        <taxon>Dothideomycetidae</taxon>
        <taxon>Mycosphaerellales</taxon>
        <taxon>Mycosphaerellaceae</taxon>
        <taxon>Pseudocercospora</taxon>
    </lineage>
</organism>
<dbReference type="Pfam" id="PF00082">
    <property type="entry name" value="Peptidase_S8"/>
    <property type="match status" value="1"/>
</dbReference>
<sequence length="466" mass="48647">MILSLRSALAAFTFLTLANSRPTSGYISAATSTHESGGEEHIVIVNKNAPITPQVAEVLQRLDLHESHPDVRHVFNNSVFQGFAASMKSHCLDLLANMSDISHVEKTISISHASIPTTMDVRGNAPWGLQRISTANRFSGSPSAMDYTYAYTDSNLGSGSDIYILDTGVYTAHNVFSNRAKMLWSYDNDLSDQDGHGTHVSGTAAGNILGVASNANIFGVKTLSSDGSGWSSNVVAGIDFAIKNHEARSNSQDHSGSVISMSLASSSPVDAINAAVFAAISSGIHVCVAAGNSATDACSSSPAGGGGSQGGAITVGAVDISNTPASFSNYGSCVDVYAPGVNVISSWIGAPNMVNSLSGTSMATPHVTGIIAYAMAANSTLAKNPGLMKEWVRMQALEAGDGVLVANNGVQGAYQNQRKRGEEKGLQWRFARRAFSGLDALMVCARSEKMAVTSAWLCNAKRSLGL</sequence>
<dbReference type="PROSITE" id="PS00136">
    <property type="entry name" value="SUBTILASE_ASP"/>
    <property type="match status" value="1"/>
</dbReference>
<dbReference type="InterPro" id="IPR000209">
    <property type="entry name" value="Peptidase_S8/S53_dom"/>
</dbReference>
<evidence type="ECO:0000256" key="3">
    <source>
        <dbReference type="ARBA" id="ARBA00022801"/>
    </source>
</evidence>
<evidence type="ECO:0000256" key="2">
    <source>
        <dbReference type="ARBA" id="ARBA00022670"/>
    </source>
</evidence>
<feature type="domain" description="Peptidase S8/S53" evidence="8">
    <location>
        <begin position="158"/>
        <end position="396"/>
    </location>
</feature>
<dbReference type="SUPFAM" id="SSF54897">
    <property type="entry name" value="Protease propeptides/inhibitors"/>
    <property type="match status" value="1"/>
</dbReference>
<dbReference type="CDD" id="cd04077">
    <property type="entry name" value="Peptidases_S8_PCSK9_ProteinaseK_like"/>
    <property type="match status" value="1"/>
</dbReference>
<dbReference type="InterPro" id="IPR036852">
    <property type="entry name" value="Peptidase_S8/S53_dom_sf"/>
</dbReference>
<dbReference type="InterPro" id="IPR023828">
    <property type="entry name" value="Peptidase_S8_Ser-AS"/>
</dbReference>
<feature type="active site" description="Charge relay system" evidence="5">
    <location>
        <position position="361"/>
    </location>
</feature>
<dbReference type="GO" id="GO:0006508">
    <property type="term" value="P:proteolysis"/>
    <property type="evidence" value="ECO:0007669"/>
    <property type="project" value="UniProtKB-KW"/>
</dbReference>
<dbReference type="PANTHER" id="PTHR43806">
    <property type="entry name" value="PEPTIDASE S8"/>
    <property type="match status" value="1"/>
</dbReference>
<reference evidence="9" key="1">
    <citation type="submission" date="2020-04" db="EMBL/GenBank/DDBJ databases">
        <title>Draft genome resource of the tomato pathogen Pseudocercospora fuligena.</title>
        <authorList>
            <person name="Zaccaron A."/>
        </authorList>
    </citation>
    <scope>NUCLEOTIDE SEQUENCE</scope>
    <source>
        <strain evidence="9">PF001</strain>
    </source>
</reference>
<evidence type="ECO:0000256" key="1">
    <source>
        <dbReference type="ARBA" id="ARBA00011073"/>
    </source>
</evidence>